<keyword evidence="6" id="KW-1185">Reference proteome</keyword>
<evidence type="ECO:0000256" key="3">
    <source>
        <dbReference type="SAM" id="SignalP"/>
    </source>
</evidence>
<sequence>MKLKALCIAVSLLTLPGVASAQGALDSLGKAAGNAGKSAVEKRVNTKLMDEGRQNQCSFKTGTAQLEPGCDAKLKKLTNALVDAKKQLVAAGVKSYKFEVSGHTDSTGDAAKNKKLSEQRAETIVKELIARGIPRNEILAVGHGSEKPLVKPDDTAAKKAKNRRYELQVRL</sequence>
<dbReference type="InterPro" id="IPR036737">
    <property type="entry name" value="OmpA-like_sf"/>
</dbReference>
<dbReference type="SUPFAM" id="SSF103088">
    <property type="entry name" value="OmpA-like"/>
    <property type="match status" value="1"/>
</dbReference>
<feature type="domain" description="OmpA-like" evidence="4">
    <location>
        <begin position="46"/>
        <end position="171"/>
    </location>
</feature>
<dbReference type="STRING" id="1297742.A176_001707"/>
<proteinExistence type="predicted"/>
<dbReference type="AlphaFoldDB" id="A0A0H4WU11"/>
<dbReference type="InterPro" id="IPR050330">
    <property type="entry name" value="Bact_OuterMem_StrucFunc"/>
</dbReference>
<accession>A0A0H4WU11</accession>
<dbReference type="Proteomes" id="UP000009026">
    <property type="component" value="Chromosome"/>
</dbReference>
<keyword evidence="1" id="KW-0472">Membrane</keyword>
<dbReference type="PATRIC" id="fig|1297742.4.peg.1727"/>
<dbReference type="RefSeq" id="WP_002638954.1">
    <property type="nucleotide sequence ID" value="NZ_CP012109.1"/>
</dbReference>
<evidence type="ECO:0000313" key="6">
    <source>
        <dbReference type="Proteomes" id="UP000009026"/>
    </source>
</evidence>
<dbReference type="Gene3D" id="3.30.1330.60">
    <property type="entry name" value="OmpA-like domain"/>
    <property type="match status" value="1"/>
</dbReference>
<dbReference type="EMBL" id="CP012109">
    <property type="protein sequence ID" value="AKQ64795.1"/>
    <property type="molecule type" value="Genomic_DNA"/>
</dbReference>
<dbReference type="InterPro" id="IPR006665">
    <property type="entry name" value="OmpA-like"/>
</dbReference>
<dbReference type="GO" id="GO:0016020">
    <property type="term" value="C:membrane"/>
    <property type="evidence" value="ECO:0007669"/>
    <property type="project" value="UniProtKB-UniRule"/>
</dbReference>
<evidence type="ECO:0000259" key="4">
    <source>
        <dbReference type="PROSITE" id="PS51123"/>
    </source>
</evidence>
<organism evidence="5 6">
    <name type="scientific">Pseudomyxococcus hansupus</name>
    <dbReference type="NCBI Taxonomy" id="1297742"/>
    <lineage>
        <taxon>Bacteria</taxon>
        <taxon>Pseudomonadati</taxon>
        <taxon>Myxococcota</taxon>
        <taxon>Myxococcia</taxon>
        <taxon>Myxococcales</taxon>
        <taxon>Cystobacterineae</taxon>
        <taxon>Myxococcaceae</taxon>
        <taxon>Pseudomyxococcus</taxon>
    </lineage>
</organism>
<gene>
    <name evidence="5" type="ORF">A176_001707</name>
</gene>
<dbReference type="CDD" id="cd07185">
    <property type="entry name" value="OmpA_C-like"/>
    <property type="match status" value="1"/>
</dbReference>
<dbReference type="Pfam" id="PF00691">
    <property type="entry name" value="OmpA"/>
    <property type="match status" value="1"/>
</dbReference>
<reference evidence="5 6" key="1">
    <citation type="journal article" date="2016" name="PLoS ONE">
        <title>Complete Genome Sequence and Comparative Genomics of a Novel Myxobacterium Myxococcus hansupus.</title>
        <authorList>
            <person name="Sharma G."/>
            <person name="Narwani T."/>
            <person name="Subramanian S."/>
        </authorList>
    </citation>
    <scope>NUCLEOTIDE SEQUENCE [LARGE SCALE GENOMIC DNA]</scope>
    <source>
        <strain evidence="6">mixupus</strain>
    </source>
</reference>
<evidence type="ECO:0000313" key="5">
    <source>
        <dbReference type="EMBL" id="AKQ64795.1"/>
    </source>
</evidence>
<protein>
    <submittedName>
        <fullName evidence="5">Outer membrane protein A</fullName>
    </submittedName>
</protein>
<feature type="chain" id="PRO_5005212010" evidence="3">
    <location>
        <begin position="22"/>
        <end position="171"/>
    </location>
</feature>
<dbReference type="KEGG" id="mym:A176_001707"/>
<dbReference type="PANTHER" id="PTHR30329">
    <property type="entry name" value="STATOR ELEMENT OF FLAGELLAR MOTOR COMPLEX"/>
    <property type="match status" value="1"/>
</dbReference>
<dbReference type="PANTHER" id="PTHR30329:SF21">
    <property type="entry name" value="LIPOPROTEIN YIAD-RELATED"/>
    <property type="match status" value="1"/>
</dbReference>
<dbReference type="eggNOG" id="COG2885">
    <property type="taxonomic scope" value="Bacteria"/>
</dbReference>
<keyword evidence="3" id="KW-0732">Signal</keyword>
<dbReference type="PROSITE" id="PS51123">
    <property type="entry name" value="OMPA_2"/>
    <property type="match status" value="1"/>
</dbReference>
<name>A0A0H4WU11_9BACT</name>
<feature type="region of interest" description="Disordered" evidence="2">
    <location>
        <begin position="144"/>
        <end position="165"/>
    </location>
</feature>
<evidence type="ECO:0000256" key="1">
    <source>
        <dbReference type="PROSITE-ProRule" id="PRU00473"/>
    </source>
</evidence>
<dbReference type="OrthoDB" id="9792021at2"/>
<feature type="signal peptide" evidence="3">
    <location>
        <begin position="1"/>
        <end position="21"/>
    </location>
</feature>
<evidence type="ECO:0000256" key="2">
    <source>
        <dbReference type="SAM" id="MobiDB-lite"/>
    </source>
</evidence>